<protein>
    <submittedName>
        <fullName evidence="1">Zinc finger protein like</fullName>
    </submittedName>
</protein>
<gene>
    <name evidence="1" type="ORF">OWV82_014931</name>
</gene>
<name>A0ACC1XMP1_MELAZ</name>
<dbReference type="EMBL" id="CM051401">
    <property type="protein sequence ID" value="KAJ4712746.1"/>
    <property type="molecule type" value="Genomic_DNA"/>
</dbReference>
<sequence length="454" mass="50660">MDLSSFSFLNAQQQQAQQQNQNFFSQSYDPTQIQSHDQSYYSYYQQEGEYQEQYAYYSPAYQSIPQQPCPETGTSNAPVVLANEGAQISDAGGGQQVQQQQSTYYTGLNQAATAAVAALLGLAHFAGTMQAAERVMVGYNPVVGPGQMRSRVGRWGGRPFQGGGLDNFGHHNPNSVTSGRSFWRRGCGREPVHERADPSTDAPEKAAQLLDEPSLSATEPGKVEPSQRPPKAAWCELCRVTCTSLQILEQHKNGKWHRKNLMRIEELRKAVKSIAEMQNEQKPIAESKIEVFSSLSLYRMSSDLQAGKPKMYQFNYWRHGMKRKIRSGQGGKRMKMFEGQRQPTEPPKPKVVIPLICNLCNVKCDTQEVFDRHLSGKKHIAKLKRFEGHQAMYGPQGVQALYPPNPLAQTLYQPQNHHQQTFNGSQGLNPPPGAYMPAQTYKAAATAASVDPQF</sequence>
<accession>A0ACC1XMP1</accession>
<evidence type="ECO:0000313" key="1">
    <source>
        <dbReference type="EMBL" id="KAJ4712746.1"/>
    </source>
</evidence>
<reference evidence="1 2" key="1">
    <citation type="journal article" date="2023" name="Science">
        <title>Complex scaffold remodeling in plant triterpene biosynthesis.</title>
        <authorList>
            <person name="De La Pena R."/>
            <person name="Hodgson H."/>
            <person name="Liu J.C."/>
            <person name="Stephenson M.J."/>
            <person name="Martin A.C."/>
            <person name="Owen C."/>
            <person name="Harkess A."/>
            <person name="Leebens-Mack J."/>
            <person name="Jimenez L.E."/>
            <person name="Osbourn A."/>
            <person name="Sattely E.S."/>
        </authorList>
    </citation>
    <scope>NUCLEOTIDE SEQUENCE [LARGE SCALE GENOMIC DNA]</scope>
    <source>
        <strain evidence="2">cv. JPN11</strain>
        <tissue evidence="1">Leaf</tissue>
    </source>
</reference>
<evidence type="ECO:0000313" key="2">
    <source>
        <dbReference type="Proteomes" id="UP001164539"/>
    </source>
</evidence>
<organism evidence="1 2">
    <name type="scientific">Melia azedarach</name>
    <name type="common">Chinaberry tree</name>
    <dbReference type="NCBI Taxonomy" id="155640"/>
    <lineage>
        <taxon>Eukaryota</taxon>
        <taxon>Viridiplantae</taxon>
        <taxon>Streptophyta</taxon>
        <taxon>Embryophyta</taxon>
        <taxon>Tracheophyta</taxon>
        <taxon>Spermatophyta</taxon>
        <taxon>Magnoliopsida</taxon>
        <taxon>eudicotyledons</taxon>
        <taxon>Gunneridae</taxon>
        <taxon>Pentapetalae</taxon>
        <taxon>rosids</taxon>
        <taxon>malvids</taxon>
        <taxon>Sapindales</taxon>
        <taxon>Meliaceae</taxon>
        <taxon>Melia</taxon>
    </lineage>
</organism>
<comment type="caution">
    <text evidence="1">The sequence shown here is derived from an EMBL/GenBank/DDBJ whole genome shotgun (WGS) entry which is preliminary data.</text>
</comment>
<dbReference type="Proteomes" id="UP001164539">
    <property type="component" value="Chromosome 8"/>
</dbReference>
<proteinExistence type="predicted"/>
<keyword evidence="2" id="KW-1185">Reference proteome</keyword>